<accession>A0ABS5D6Y5</accession>
<dbReference type="Proteomes" id="UP000679008">
    <property type="component" value="Unassembled WGS sequence"/>
</dbReference>
<organism evidence="1 2">
    <name type="scientific">Flavobacterium erciyesense</name>
    <dbReference type="NCBI Taxonomy" id="2825842"/>
    <lineage>
        <taxon>Bacteria</taxon>
        <taxon>Pseudomonadati</taxon>
        <taxon>Bacteroidota</taxon>
        <taxon>Flavobacteriia</taxon>
        <taxon>Flavobacteriales</taxon>
        <taxon>Flavobacteriaceae</taxon>
        <taxon>Flavobacterium</taxon>
    </lineage>
</organism>
<dbReference type="EMBL" id="JAGPXB010000016">
    <property type="protein sequence ID" value="MBQ0909751.1"/>
    <property type="molecule type" value="Genomic_DNA"/>
</dbReference>
<proteinExistence type="predicted"/>
<name>A0ABS5D6Y5_9FLAO</name>
<sequence>MKGIILESRGGAKKSNAQRNPDYKLLLQYTLETLKNSAAKDIEIYIASATNSKYPNLSDRLLSIDGASKIDFATIDIDTFITKLSKEIRLSGQSGTEKGGNSTKRLFFHINAIETDILPIINDVKDKDKSKSLDIKQQVKMALENFKFDFKRNKNLITADLKLQVTHLQKGLKDYLGTTFEDYQWQTEFKPDTNRKDSIDIYGYNKVLDMYIVVELDPHRADSIAKKFVSRLAMMVNNNLLYVAYLYPGTDKMPVNEAYKYLGDCETILDVLNTNSDIKKQFLGFFLEQ</sequence>
<evidence type="ECO:0008006" key="3">
    <source>
        <dbReference type="Google" id="ProtNLM"/>
    </source>
</evidence>
<dbReference type="RefSeq" id="WP_210791451.1">
    <property type="nucleotide sequence ID" value="NZ_JAGPXB010000016.1"/>
</dbReference>
<evidence type="ECO:0000313" key="1">
    <source>
        <dbReference type="EMBL" id="MBQ0909751.1"/>
    </source>
</evidence>
<keyword evidence="2" id="KW-1185">Reference proteome</keyword>
<protein>
    <recommendedName>
        <fullName evidence="3">Restriction endonuclease</fullName>
    </recommendedName>
</protein>
<gene>
    <name evidence="1" type="ORF">KBJ98_13640</name>
</gene>
<evidence type="ECO:0000313" key="2">
    <source>
        <dbReference type="Proteomes" id="UP000679008"/>
    </source>
</evidence>
<comment type="caution">
    <text evidence="1">The sequence shown here is derived from an EMBL/GenBank/DDBJ whole genome shotgun (WGS) entry which is preliminary data.</text>
</comment>
<reference evidence="1 2" key="1">
    <citation type="submission" date="2021-04" db="EMBL/GenBank/DDBJ databases">
        <title>Description of novel Flavobacterium sp. F-328.</title>
        <authorList>
            <person name="Saticioglu I.B."/>
        </authorList>
    </citation>
    <scope>NUCLEOTIDE SEQUENCE [LARGE SCALE GENOMIC DNA]</scope>
    <source>
        <strain evidence="1 2">F-328</strain>
    </source>
</reference>